<keyword evidence="2" id="KW-0812">Transmembrane</keyword>
<gene>
    <name evidence="4" type="ORF">OG442_19600</name>
</gene>
<feature type="transmembrane region" description="Helical" evidence="2">
    <location>
        <begin position="16"/>
        <end position="36"/>
    </location>
</feature>
<protein>
    <recommendedName>
        <fullName evidence="3">DUF8175 domain-containing protein</fullName>
    </recommendedName>
</protein>
<keyword evidence="5" id="KW-1185">Reference proteome</keyword>
<dbReference type="Pfam" id="PF26526">
    <property type="entry name" value="DUF8175"/>
    <property type="match status" value="1"/>
</dbReference>
<reference evidence="4" key="1">
    <citation type="submission" date="2022-10" db="EMBL/GenBank/DDBJ databases">
        <title>The complete genomes of actinobacterial strains from the NBC collection.</title>
        <authorList>
            <person name="Joergensen T.S."/>
            <person name="Alvarez Arevalo M."/>
            <person name="Sterndorff E.B."/>
            <person name="Faurdal D."/>
            <person name="Vuksanovic O."/>
            <person name="Mourched A.-S."/>
            <person name="Charusanti P."/>
            <person name="Shaw S."/>
            <person name="Blin K."/>
            <person name="Weber T."/>
        </authorList>
    </citation>
    <scope>NUCLEOTIDE SEQUENCE</scope>
    <source>
        <strain evidence="4">NBC_01432</strain>
    </source>
</reference>
<dbReference type="Proteomes" id="UP001432209">
    <property type="component" value="Chromosome"/>
</dbReference>
<sequence>MRKKGPVEGPFYKQRGWINSAAFLGFLVVMSLVAFVNDDGTGSGGGNADTAAAAGSRDLLTGLSGPLSPGDPLEVRGGPGGRPANCRTDDKDTAAPTTTPADMRWRDLVSVRVPTSASAGPLHTDGAVWWCFAHTPTGAVLAAHVIPIQLSGTAWRAAAEQQLVPGEPRDRFLAAKAEEAEEAGETPSPKSDIGRFAGFSLTSYTPESATVRLLVTHPAGGFVSISVSVRWRDGDWKVTPLDDGSLYSSARQARPDGFSAWGE</sequence>
<feature type="region of interest" description="Disordered" evidence="1">
    <location>
        <begin position="59"/>
        <end position="99"/>
    </location>
</feature>
<evidence type="ECO:0000256" key="1">
    <source>
        <dbReference type="SAM" id="MobiDB-lite"/>
    </source>
</evidence>
<dbReference type="InterPro" id="IPR058488">
    <property type="entry name" value="DUF8175"/>
</dbReference>
<evidence type="ECO:0000313" key="5">
    <source>
        <dbReference type="Proteomes" id="UP001432209"/>
    </source>
</evidence>
<evidence type="ECO:0000259" key="3">
    <source>
        <dbReference type="Pfam" id="PF26526"/>
    </source>
</evidence>
<accession>A0ABZ2A4F0</accession>
<keyword evidence="2" id="KW-1133">Transmembrane helix</keyword>
<organism evidence="4 5">
    <name type="scientific">Streptomyces niveus</name>
    <name type="common">Streptomyces spheroides</name>
    <dbReference type="NCBI Taxonomy" id="193462"/>
    <lineage>
        <taxon>Bacteria</taxon>
        <taxon>Bacillati</taxon>
        <taxon>Actinomycetota</taxon>
        <taxon>Actinomycetes</taxon>
        <taxon>Kitasatosporales</taxon>
        <taxon>Streptomycetaceae</taxon>
        <taxon>Streptomyces</taxon>
    </lineage>
</organism>
<evidence type="ECO:0000256" key="2">
    <source>
        <dbReference type="SAM" id="Phobius"/>
    </source>
</evidence>
<proteinExistence type="predicted"/>
<dbReference type="RefSeq" id="WP_135068450.1">
    <property type="nucleotide sequence ID" value="NZ_CP109389.1"/>
</dbReference>
<dbReference type="EMBL" id="CP109495">
    <property type="protein sequence ID" value="WUX53578.1"/>
    <property type="molecule type" value="Genomic_DNA"/>
</dbReference>
<feature type="domain" description="DUF8175" evidence="3">
    <location>
        <begin position="81"/>
        <end position="251"/>
    </location>
</feature>
<name>A0ABZ2A4F0_STRNV</name>
<feature type="compositionally biased region" description="Low complexity" evidence="1">
    <location>
        <begin position="59"/>
        <end position="72"/>
    </location>
</feature>
<keyword evidence="2" id="KW-0472">Membrane</keyword>
<evidence type="ECO:0000313" key="4">
    <source>
        <dbReference type="EMBL" id="WUX53578.1"/>
    </source>
</evidence>